<proteinExistence type="predicted"/>
<dbReference type="PANTHER" id="PTHR37953">
    <property type="entry name" value="UPF0127 PROTEIN MJ1496"/>
    <property type="match status" value="1"/>
</dbReference>
<organism evidence="2 3">
    <name type="scientific">Aurantiacibacter xanthus</name>
    <dbReference type="NCBI Taxonomy" id="1784712"/>
    <lineage>
        <taxon>Bacteria</taxon>
        <taxon>Pseudomonadati</taxon>
        <taxon>Pseudomonadota</taxon>
        <taxon>Alphaproteobacteria</taxon>
        <taxon>Sphingomonadales</taxon>
        <taxon>Erythrobacteraceae</taxon>
        <taxon>Aurantiacibacter</taxon>
    </lineage>
</organism>
<keyword evidence="3" id="KW-1185">Reference proteome</keyword>
<feature type="signal peptide" evidence="1">
    <location>
        <begin position="1"/>
        <end position="33"/>
    </location>
</feature>
<accession>A0A3A1PBK2</accession>
<dbReference type="EMBL" id="QXFM01000028">
    <property type="protein sequence ID" value="RIV90927.1"/>
    <property type="molecule type" value="Genomic_DNA"/>
</dbReference>
<dbReference type="InterPro" id="IPR003795">
    <property type="entry name" value="DUF192"/>
</dbReference>
<protein>
    <submittedName>
        <fullName evidence="2">DUF192 domain-containing protein</fullName>
    </submittedName>
</protein>
<dbReference type="PROSITE" id="PS51257">
    <property type="entry name" value="PROKAR_LIPOPROTEIN"/>
    <property type="match status" value="1"/>
</dbReference>
<dbReference type="OrthoDB" id="9808290at2"/>
<dbReference type="Proteomes" id="UP000265366">
    <property type="component" value="Unassembled WGS sequence"/>
</dbReference>
<sequence>MTTTMRLRERTLGKALVAAVGALAVAACSPPGATESAFASTAAPQVHPESGLTVIPLTVTTADGKRHEFRVEVAASAAQQARGLMFRTAMGADEGMIFPREDDPRESSFWMRNTVIPLDIIFIGPDRRILNVAANAVPYSETPVPSVGAAGAVLELNGGRAAELGIKAGDKVDW</sequence>
<dbReference type="Gene3D" id="2.60.120.1140">
    <property type="entry name" value="Protein of unknown function DUF192"/>
    <property type="match status" value="1"/>
</dbReference>
<evidence type="ECO:0000313" key="3">
    <source>
        <dbReference type="Proteomes" id="UP000265366"/>
    </source>
</evidence>
<name>A0A3A1PBK2_9SPHN</name>
<dbReference type="AlphaFoldDB" id="A0A3A1PBK2"/>
<dbReference type="Pfam" id="PF02643">
    <property type="entry name" value="DUF192"/>
    <property type="match status" value="1"/>
</dbReference>
<feature type="chain" id="PRO_5017397215" evidence="1">
    <location>
        <begin position="34"/>
        <end position="174"/>
    </location>
</feature>
<dbReference type="InterPro" id="IPR038695">
    <property type="entry name" value="Saro_0823-like_sf"/>
</dbReference>
<evidence type="ECO:0000256" key="1">
    <source>
        <dbReference type="SAM" id="SignalP"/>
    </source>
</evidence>
<reference evidence="2 3" key="1">
    <citation type="submission" date="2018-08" db="EMBL/GenBank/DDBJ databases">
        <title>Erythrobacter zhengii sp.nov., a bacterium isolated from deep-sea sediment.</title>
        <authorList>
            <person name="Fang C."/>
            <person name="Wu Y.-H."/>
            <person name="Sun C."/>
            <person name="Wang H."/>
            <person name="Cheng H."/>
            <person name="Meng F.-X."/>
            <person name="Wang C.-S."/>
            <person name="Xu X.-W."/>
        </authorList>
    </citation>
    <scope>NUCLEOTIDE SEQUENCE [LARGE SCALE GENOMIC DNA]</scope>
    <source>
        <strain evidence="2 3">CCTCC AB 2015396</strain>
    </source>
</reference>
<evidence type="ECO:0000313" key="2">
    <source>
        <dbReference type="EMBL" id="RIV90927.1"/>
    </source>
</evidence>
<keyword evidence="1" id="KW-0732">Signal</keyword>
<comment type="caution">
    <text evidence="2">The sequence shown here is derived from an EMBL/GenBank/DDBJ whole genome shotgun (WGS) entry which is preliminary data.</text>
</comment>
<gene>
    <name evidence="2" type="ORF">D2V17_03665</name>
</gene>
<dbReference type="PANTHER" id="PTHR37953:SF1">
    <property type="entry name" value="UPF0127 PROTEIN MJ1496"/>
    <property type="match status" value="1"/>
</dbReference>